<dbReference type="InterPro" id="IPR013103">
    <property type="entry name" value="RVT_2"/>
</dbReference>
<dbReference type="InterPro" id="IPR043502">
    <property type="entry name" value="DNA/RNA_pol_sf"/>
</dbReference>
<reference evidence="2" key="1">
    <citation type="submission" date="2020-06" db="EMBL/GenBank/DDBJ databases">
        <authorList>
            <person name="Li T."/>
            <person name="Hu X."/>
            <person name="Zhang T."/>
            <person name="Song X."/>
            <person name="Zhang H."/>
            <person name="Dai N."/>
            <person name="Sheng W."/>
            <person name="Hou X."/>
            <person name="Wei L."/>
        </authorList>
    </citation>
    <scope>NUCLEOTIDE SEQUENCE</scope>
    <source>
        <strain evidence="2">KEN1</strain>
        <tissue evidence="2">Leaf</tissue>
    </source>
</reference>
<dbReference type="PANTHER" id="PTHR11439:SF469">
    <property type="entry name" value="REVERSE TRANSCRIPTASE TY1_COPIA-TYPE DOMAIN-CONTAINING PROTEIN"/>
    <property type="match status" value="1"/>
</dbReference>
<organism evidence="2">
    <name type="scientific">Sesamum latifolium</name>
    <dbReference type="NCBI Taxonomy" id="2727402"/>
    <lineage>
        <taxon>Eukaryota</taxon>
        <taxon>Viridiplantae</taxon>
        <taxon>Streptophyta</taxon>
        <taxon>Embryophyta</taxon>
        <taxon>Tracheophyta</taxon>
        <taxon>Spermatophyta</taxon>
        <taxon>Magnoliopsida</taxon>
        <taxon>eudicotyledons</taxon>
        <taxon>Gunneridae</taxon>
        <taxon>Pentapetalae</taxon>
        <taxon>asterids</taxon>
        <taxon>lamiids</taxon>
        <taxon>Lamiales</taxon>
        <taxon>Pedaliaceae</taxon>
        <taxon>Sesamum</taxon>
    </lineage>
</organism>
<comment type="caution">
    <text evidence="2">The sequence shown here is derived from an EMBL/GenBank/DDBJ whole genome shotgun (WGS) entry which is preliminary data.</text>
</comment>
<dbReference type="AlphaFoldDB" id="A0AAW2XIA0"/>
<sequence>MALIVYVDDVLLTGNSMNALTAVKRYLDDLITIKDLGHAKYFLGLKLARSPHGTHVTQRKYLLDIVRDCHLDNAKPTPTPLPVGIKLDNTFGSVLASPDHYRCLVGRLLYLSFSRPDISFAVQQSSQFIQHPRQPH</sequence>
<name>A0AAW2XIA0_9LAMI</name>
<proteinExistence type="predicted"/>
<evidence type="ECO:0000313" key="2">
    <source>
        <dbReference type="EMBL" id="KAL0453624.1"/>
    </source>
</evidence>
<protein>
    <submittedName>
        <fullName evidence="2">Retrovirus-related Pol polyprotein from transposon RE1</fullName>
    </submittedName>
</protein>
<dbReference type="Pfam" id="PF07727">
    <property type="entry name" value="RVT_2"/>
    <property type="match status" value="1"/>
</dbReference>
<reference evidence="2" key="2">
    <citation type="journal article" date="2024" name="Plant">
        <title>Genomic evolution and insights into agronomic trait innovations of Sesamum species.</title>
        <authorList>
            <person name="Miao H."/>
            <person name="Wang L."/>
            <person name="Qu L."/>
            <person name="Liu H."/>
            <person name="Sun Y."/>
            <person name="Le M."/>
            <person name="Wang Q."/>
            <person name="Wei S."/>
            <person name="Zheng Y."/>
            <person name="Lin W."/>
            <person name="Duan Y."/>
            <person name="Cao H."/>
            <person name="Xiong S."/>
            <person name="Wang X."/>
            <person name="Wei L."/>
            <person name="Li C."/>
            <person name="Ma Q."/>
            <person name="Ju M."/>
            <person name="Zhao R."/>
            <person name="Li G."/>
            <person name="Mu C."/>
            <person name="Tian Q."/>
            <person name="Mei H."/>
            <person name="Zhang T."/>
            <person name="Gao T."/>
            <person name="Zhang H."/>
        </authorList>
    </citation>
    <scope>NUCLEOTIDE SEQUENCE</scope>
    <source>
        <strain evidence="2">KEN1</strain>
    </source>
</reference>
<evidence type="ECO:0000259" key="1">
    <source>
        <dbReference type="Pfam" id="PF07727"/>
    </source>
</evidence>
<feature type="domain" description="Reverse transcriptase Ty1/copia-type" evidence="1">
    <location>
        <begin position="4"/>
        <end position="81"/>
    </location>
</feature>
<dbReference type="PANTHER" id="PTHR11439">
    <property type="entry name" value="GAG-POL-RELATED RETROTRANSPOSON"/>
    <property type="match status" value="1"/>
</dbReference>
<accession>A0AAW2XIA0</accession>
<dbReference type="EMBL" id="JACGWN010000004">
    <property type="protein sequence ID" value="KAL0453624.1"/>
    <property type="molecule type" value="Genomic_DNA"/>
</dbReference>
<dbReference type="SUPFAM" id="SSF56672">
    <property type="entry name" value="DNA/RNA polymerases"/>
    <property type="match status" value="1"/>
</dbReference>
<gene>
    <name evidence="2" type="ORF">Slati_1340500</name>
</gene>